<evidence type="ECO:0000313" key="2">
    <source>
        <dbReference type="Proteomes" id="UP000187406"/>
    </source>
</evidence>
<protein>
    <recommendedName>
        <fullName evidence="3">HAT C-terminal dimerisation domain-containing protein</fullName>
    </recommendedName>
</protein>
<dbReference type="STRING" id="3775.A0A1Q3CMS1"/>
<comment type="caution">
    <text evidence="1">The sequence shown here is derived from an EMBL/GenBank/DDBJ whole genome shotgun (WGS) entry which is preliminary data.</text>
</comment>
<organism evidence="1 2">
    <name type="scientific">Cephalotus follicularis</name>
    <name type="common">Albany pitcher plant</name>
    <dbReference type="NCBI Taxonomy" id="3775"/>
    <lineage>
        <taxon>Eukaryota</taxon>
        <taxon>Viridiplantae</taxon>
        <taxon>Streptophyta</taxon>
        <taxon>Embryophyta</taxon>
        <taxon>Tracheophyta</taxon>
        <taxon>Spermatophyta</taxon>
        <taxon>Magnoliopsida</taxon>
        <taxon>eudicotyledons</taxon>
        <taxon>Gunneridae</taxon>
        <taxon>Pentapetalae</taxon>
        <taxon>rosids</taxon>
        <taxon>fabids</taxon>
        <taxon>Oxalidales</taxon>
        <taxon>Cephalotaceae</taxon>
        <taxon>Cephalotus</taxon>
    </lineage>
</organism>
<dbReference type="OrthoDB" id="1432818at2759"/>
<dbReference type="AlphaFoldDB" id="A0A1Q3CMS1"/>
<keyword evidence="2" id="KW-1185">Reference proteome</keyword>
<sequence length="112" mass="13546">MILETKERSKIDVQMDQFTKAKRSFGIETAILRYKKSPDGWWSMDIRHMEEIFIRALSLSRSSCGCERNWSVFEMINGLHQQNMNELVFVMYNLKLKERSKKRCQTRKQFFR</sequence>
<accession>A0A1Q3CMS1</accession>
<proteinExistence type="predicted"/>
<dbReference type="Proteomes" id="UP000187406">
    <property type="component" value="Unassembled WGS sequence"/>
</dbReference>
<dbReference type="InParanoid" id="A0A1Q3CMS1"/>
<gene>
    <name evidence="1" type="ORF">CFOL_v3_24848</name>
</gene>
<dbReference type="EMBL" id="BDDD01002388">
    <property type="protein sequence ID" value="GAV81393.1"/>
    <property type="molecule type" value="Genomic_DNA"/>
</dbReference>
<name>A0A1Q3CMS1_CEPFO</name>
<evidence type="ECO:0000313" key="1">
    <source>
        <dbReference type="EMBL" id="GAV81393.1"/>
    </source>
</evidence>
<evidence type="ECO:0008006" key="3">
    <source>
        <dbReference type="Google" id="ProtNLM"/>
    </source>
</evidence>
<reference evidence="2" key="1">
    <citation type="submission" date="2016-04" db="EMBL/GenBank/DDBJ databases">
        <title>Cephalotus genome sequencing.</title>
        <authorList>
            <person name="Fukushima K."/>
            <person name="Hasebe M."/>
            <person name="Fang X."/>
        </authorList>
    </citation>
    <scope>NUCLEOTIDE SEQUENCE [LARGE SCALE GENOMIC DNA]</scope>
    <source>
        <strain evidence="2">cv. St1</strain>
    </source>
</reference>